<dbReference type="PROSITE" id="PS50994">
    <property type="entry name" value="INTEGRASE"/>
    <property type="match status" value="1"/>
</dbReference>
<dbReference type="Pfam" id="PF13683">
    <property type="entry name" value="rve_3"/>
    <property type="match status" value="1"/>
</dbReference>
<dbReference type="RefSeq" id="WP_378209501.1">
    <property type="nucleotide sequence ID" value="NZ_JBHLZP010000302.1"/>
</dbReference>
<keyword evidence="3" id="KW-1185">Reference proteome</keyword>
<dbReference type="InterPro" id="IPR036397">
    <property type="entry name" value="RNaseH_sf"/>
</dbReference>
<reference evidence="2 3" key="1">
    <citation type="submission" date="2024-09" db="EMBL/GenBank/DDBJ databases">
        <authorList>
            <person name="Sun Q."/>
            <person name="Mori K."/>
        </authorList>
    </citation>
    <scope>NUCLEOTIDE SEQUENCE [LARGE SCALE GENOMIC DNA]</scope>
    <source>
        <strain evidence="2 3">TBRC 0563</strain>
    </source>
</reference>
<name>A0ABV5YNR3_9ACTN</name>
<dbReference type="SUPFAM" id="SSF53098">
    <property type="entry name" value="Ribonuclease H-like"/>
    <property type="match status" value="1"/>
</dbReference>
<dbReference type="Gene3D" id="3.30.420.10">
    <property type="entry name" value="Ribonuclease H-like superfamily/Ribonuclease H"/>
    <property type="match status" value="1"/>
</dbReference>
<dbReference type="InterPro" id="IPR012337">
    <property type="entry name" value="RNaseH-like_sf"/>
</dbReference>
<gene>
    <name evidence="2" type="ORF">ACFFNX_31420</name>
</gene>
<evidence type="ECO:0000313" key="3">
    <source>
        <dbReference type="Proteomes" id="UP001589627"/>
    </source>
</evidence>
<protein>
    <submittedName>
        <fullName evidence="2">Integrase core domain-containing protein</fullName>
    </submittedName>
</protein>
<comment type="caution">
    <text evidence="2">The sequence shown here is derived from an EMBL/GenBank/DDBJ whole genome shotgun (WGS) entry which is preliminary data.</text>
</comment>
<dbReference type="EMBL" id="JBHLZP010000302">
    <property type="protein sequence ID" value="MFB9836694.1"/>
    <property type="molecule type" value="Genomic_DNA"/>
</dbReference>
<evidence type="ECO:0000313" key="2">
    <source>
        <dbReference type="EMBL" id="MFB9836694.1"/>
    </source>
</evidence>
<organism evidence="2 3">
    <name type="scientific">Actinoallomurus acaciae</name>
    <dbReference type="NCBI Taxonomy" id="502577"/>
    <lineage>
        <taxon>Bacteria</taxon>
        <taxon>Bacillati</taxon>
        <taxon>Actinomycetota</taxon>
        <taxon>Actinomycetes</taxon>
        <taxon>Streptosporangiales</taxon>
        <taxon>Thermomonosporaceae</taxon>
        <taxon>Actinoallomurus</taxon>
    </lineage>
</organism>
<sequence length="180" mass="20364">MGHRRIRGELLGLGHRIGKGTIRRILAAAGLKPAPRRASPTWRRFLTSQATGILACDFLHVDTVIFKRLYVMEIQTRRVHILGVTSNPTGAWTTQQARNLLMDLGERASTFRFLIRDRDGKFSRAFDEVFAASGVRIIKTPVRSPRANAFAERFVGTLRRECLDHLLIYGESHLRSVLAE</sequence>
<feature type="domain" description="Integrase catalytic" evidence="1">
    <location>
        <begin position="36"/>
        <end position="180"/>
    </location>
</feature>
<proteinExistence type="predicted"/>
<dbReference type="InterPro" id="IPR001584">
    <property type="entry name" value="Integrase_cat-core"/>
</dbReference>
<dbReference type="Proteomes" id="UP001589627">
    <property type="component" value="Unassembled WGS sequence"/>
</dbReference>
<accession>A0ABV5YNR3</accession>
<evidence type="ECO:0000259" key="1">
    <source>
        <dbReference type="PROSITE" id="PS50994"/>
    </source>
</evidence>